<proteinExistence type="predicted"/>
<dbReference type="Proteomes" id="UP000192936">
    <property type="component" value="Unassembled WGS sequence"/>
</dbReference>
<evidence type="ECO:0000313" key="3">
    <source>
        <dbReference type="Proteomes" id="UP000192936"/>
    </source>
</evidence>
<reference evidence="2 3" key="1">
    <citation type="submission" date="2017-04" db="EMBL/GenBank/DDBJ databases">
        <authorList>
            <person name="Afonso C.L."/>
            <person name="Miller P.J."/>
            <person name="Scott M.A."/>
            <person name="Spackman E."/>
            <person name="Goraichik I."/>
            <person name="Dimitrov K.M."/>
            <person name="Suarez D.L."/>
            <person name="Swayne D.E."/>
        </authorList>
    </citation>
    <scope>NUCLEOTIDE SEQUENCE [LARGE SCALE GENOMIC DNA]</scope>
    <source>
        <strain evidence="2 3">A2P</strain>
    </source>
</reference>
<dbReference type="OrthoDB" id="7307814at2"/>
<sequence>MSSAPKYARGVVTVTVNGADVALICSPRAAGIISKVTSGLQNALNSLIAVDYETVLGIYCAGSGKAPADAEQELFDHGITPMARVLYQYVLMLLNGGRTAEERAADEAAAAKRGNGDAAAPVPMADAGEPAAS</sequence>
<evidence type="ECO:0000256" key="1">
    <source>
        <dbReference type="SAM" id="MobiDB-lite"/>
    </source>
</evidence>
<feature type="compositionally biased region" description="Low complexity" evidence="1">
    <location>
        <begin position="111"/>
        <end position="120"/>
    </location>
</feature>
<dbReference type="EMBL" id="FXAK01000007">
    <property type="protein sequence ID" value="SMF83215.1"/>
    <property type="molecule type" value="Genomic_DNA"/>
</dbReference>
<dbReference type="RefSeq" id="WP_085090238.1">
    <property type="nucleotide sequence ID" value="NZ_FXAK01000007.1"/>
</dbReference>
<feature type="region of interest" description="Disordered" evidence="1">
    <location>
        <begin position="104"/>
        <end position="133"/>
    </location>
</feature>
<organism evidence="2 3">
    <name type="scientific">Azospirillum oryzae</name>
    <dbReference type="NCBI Taxonomy" id="286727"/>
    <lineage>
        <taxon>Bacteria</taxon>
        <taxon>Pseudomonadati</taxon>
        <taxon>Pseudomonadota</taxon>
        <taxon>Alphaproteobacteria</taxon>
        <taxon>Rhodospirillales</taxon>
        <taxon>Azospirillaceae</taxon>
        <taxon>Azospirillum</taxon>
    </lineage>
</organism>
<dbReference type="STRING" id="286727.SAMN02982917_5490"/>
<accession>A0A1X7HBF9</accession>
<protein>
    <submittedName>
        <fullName evidence="2">Uncharacterized protein</fullName>
    </submittedName>
</protein>
<gene>
    <name evidence="2" type="ORF">SAMN02982917_5490</name>
</gene>
<name>A0A1X7HBF9_9PROT</name>
<evidence type="ECO:0000313" key="2">
    <source>
        <dbReference type="EMBL" id="SMF83215.1"/>
    </source>
</evidence>
<dbReference type="AlphaFoldDB" id="A0A1X7HBF9"/>